<dbReference type="AlphaFoldDB" id="A0A1R3S0W9"/>
<evidence type="ECO:0000256" key="18">
    <source>
        <dbReference type="SAM" id="MobiDB-lite"/>
    </source>
</evidence>
<feature type="active site" description="Nucleophile" evidence="14">
    <location>
        <position position="223"/>
    </location>
</feature>
<reference evidence="22" key="1">
    <citation type="journal article" date="2017" name="Genome Biol.">
        <title>Comparative genomics reveals high biological diversity and specific adaptations in the industrially and medically important fungal genus Aspergillus.</title>
        <authorList>
            <person name="de Vries R.P."/>
            <person name="Riley R."/>
            <person name="Wiebenga A."/>
            <person name="Aguilar-Osorio G."/>
            <person name="Amillis S."/>
            <person name="Uchima C.A."/>
            <person name="Anderluh G."/>
            <person name="Asadollahi M."/>
            <person name="Askin M."/>
            <person name="Barry K."/>
            <person name="Battaglia E."/>
            <person name="Bayram O."/>
            <person name="Benocci T."/>
            <person name="Braus-Stromeyer S.A."/>
            <person name="Caldana C."/>
            <person name="Canovas D."/>
            <person name="Cerqueira G.C."/>
            <person name="Chen F."/>
            <person name="Chen W."/>
            <person name="Choi C."/>
            <person name="Clum A."/>
            <person name="Dos Santos R.A."/>
            <person name="Damasio A.R."/>
            <person name="Diallinas G."/>
            <person name="Emri T."/>
            <person name="Fekete E."/>
            <person name="Flipphi M."/>
            <person name="Freyberg S."/>
            <person name="Gallo A."/>
            <person name="Gournas C."/>
            <person name="Habgood R."/>
            <person name="Hainaut M."/>
            <person name="Harispe M.L."/>
            <person name="Henrissat B."/>
            <person name="Hilden K.S."/>
            <person name="Hope R."/>
            <person name="Hossain A."/>
            <person name="Karabika E."/>
            <person name="Karaffa L."/>
            <person name="Karanyi Z."/>
            <person name="Krasevec N."/>
            <person name="Kuo A."/>
            <person name="Kusch H."/>
            <person name="LaButti K."/>
            <person name="Lagendijk E.L."/>
            <person name="Lapidus A."/>
            <person name="Levasseur A."/>
            <person name="Lindquist E."/>
            <person name="Lipzen A."/>
            <person name="Logrieco A.F."/>
            <person name="MacCabe A."/>
            <person name="Maekelae M.R."/>
            <person name="Malavazi I."/>
            <person name="Melin P."/>
            <person name="Meyer V."/>
            <person name="Mielnichuk N."/>
            <person name="Miskei M."/>
            <person name="Molnar A.P."/>
            <person name="Mule G."/>
            <person name="Ngan C.Y."/>
            <person name="Orejas M."/>
            <person name="Orosz E."/>
            <person name="Ouedraogo J.P."/>
            <person name="Overkamp K.M."/>
            <person name="Park H.-S."/>
            <person name="Perrone G."/>
            <person name="Piumi F."/>
            <person name="Punt P.J."/>
            <person name="Ram A.F."/>
            <person name="Ramon A."/>
            <person name="Rauscher S."/>
            <person name="Record E."/>
            <person name="Riano-Pachon D.M."/>
            <person name="Robert V."/>
            <person name="Roehrig J."/>
            <person name="Ruller R."/>
            <person name="Salamov A."/>
            <person name="Salih N.S."/>
            <person name="Samson R.A."/>
            <person name="Sandor E."/>
            <person name="Sanguinetti M."/>
            <person name="Schuetze T."/>
            <person name="Sepcic K."/>
            <person name="Shelest E."/>
            <person name="Sherlock G."/>
            <person name="Sophianopoulou V."/>
            <person name="Squina F.M."/>
            <person name="Sun H."/>
            <person name="Susca A."/>
            <person name="Todd R.B."/>
            <person name="Tsang A."/>
            <person name="Unkles S.E."/>
            <person name="van de Wiele N."/>
            <person name="van Rossen-Uffink D."/>
            <person name="Oliveira J.V."/>
            <person name="Vesth T.C."/>
            <person name="Visser J."/>
            <person name="Yu J.-H."/>
            <person name="Zhou M."/>
            <person name="Andersen M.R."/>
            <person name="Archer D.B."/>
            <person name="Baker S.E."/>
            <person name="Benoit I."/>
            <person name="Brakhage A.A."/>
            <person name="Braus G.H."/>
            <person name="Fischer R."/>
            <person name="Frisvad J.C."/>
            <person name="Goldman G.H."/>
            <person name="Houbraken J."/>
            <person name="Oakley B."/>
            <person name="Pocsi I."/>
            <person name="Scazzocchio C."/>
            <person name="Seiboth B."/>
            <person name="vanKuyk P.A."/>
            <person name="Wortman J."/>
            <person name="Dyer P.S."/>
            <person name="Grigoriev I.V."/>
        </authorList>
    </citation>
    <scope>NUCLEOTIDE SEQUENCE [LARGE SCALE GENOMIC DNA]</scope>
    <source>
        <strain evidence="22">ITEM 5010</strain>
    </source>
</reference>
<keyword evidence="6 19" id="KW-0732">Signal</keyword>
<evidence type="ECO:0000256" key="7">
    <source>
        <dbReference type="ARBA" id="ARBA00022801"/>
    </source>
</evidence>
<evidence type="ECO:0000313" key="22">
    <source>
        <dbReference type="Proteomes" id="UP000188318"/>
    </source>
</evidence>
<feature type="chain" id="PRO_5013000729" description="alpha-amylase" evidence="19">
    <location>
        <begin position="17"/>
        <end position="564"/>
    </location>
</feature>
<dbReference type="GO" id="GO:0016052">
    <property type="term" value="P:carbohydrate catabolic process"/>
    <property type="evidence" value="ECO:0007669"/>
    <property type="project" value="InterPro"/>
</dbReference>
<dbReference type="Gene3D" id="2.60.40.1180">
    <property type="entry name" value="Golgi alpha-mannosidase II"/>
    <property type="match status" value="1"/>
</dbReference>
<dbReference type="FunFam" id="3.20.20.80:FF:000120">
    <property type="entry name" value="Alpha-amylase A"/>
    <property type="match status" value="1"/>
</dbReference>
<dbReference type="STRING" id="602072.A0A1R3S0W9"/>
<evidence type="ECO:0000256" key="8">
    <source>
        <dbReference type="ARBA" id="ARBA00022837"/>
    </source>
</evidence>
<dbReference type="OMA" id="GFNPVNR"/>
<evidence type="ECO:0000256" key="14">
    <source>
        <dbReference type="PIRSR" id="PIRSR001024-1"/>
    </source>
</evidence>
<feature type="signal peptide" evidence="19">
    <location>
        <begin position="1"/>
        <end position="16"/>
    </location>
</feature>
<evidence type="ECO:0000256" key="2">
    <source>
        <dbReference type="ARBA" id="ARBA00001913"/>
    </source>
</evidence>
<organism evidence="21 22">
    <name type="scientific">Aspergillus carbonarius (strain ITEM 5010)</name>
    <dbReference type="NCBI Taxonomy" id="602072"/>
    <lineage>
        <taxon>Eukaryota</taxon>
        <taxon>Fungi</taxon>
        <taxon>Dikarya</taxon>
        <taxon>Ascomycota</taxon>
        <taxon>Pezizomycotina</taxon>
        <taxon>Eurotiomycetes</taxon>
        <taxon>Eurotiomycetidae</taxon>
        <taxon>Eurotiales</taxon>
        <taxon>Aspergillaceae</taxon>
        <taxon>Aspergillus</taxon>
        <taxon>Aspergillus subgen. Circumdati</taxon>
    </lineage>
</organism>
<dbReference type="InterPro" id="IPR006047">
    <property type="entry name" value="GH13_cat_dom"/>
</dbReference>
<keyword evidence="12" id="KW-0326">Glycosidase</keyword>
<evidence type="ECO:0000256" key="15">
    <source>
        <dbReference type="PIRSR" id="PIRSR001024-2"/>
    </source>
</evidence>
<keyword evidence="22" id="KW-1185">Reference proteome</keyword>
<feature type="binding site" evidence="17">
    <location>
        <position position="361"/>
    </location>
    <ligand>
        <name>substrate</name>
    </ligand>
</feature>
<feature type="domain" description="Glycosyl hydrolase family 13 catalytic" evidence="20">
    <location>
        <begin position="29"/>
        <end position="387"/>
    </location>
</feature>
<evidence type="ECO:0000256" key="13">
    <source>
        <dbReference type="ARBA" id="ARBA00030238"/>
    </source>
</evidence>
<keyword evidence="5" id="KW-0479">Metal-binding</keyword>
<keyword evidence="10" id="KW-0325">Glycoprotein</keyword>
<dbReference type="InterPro" id="IPR017853">
    <property type="entry name" value="GH"/>
</dbReference>
<feature type="site" description="Transition state stabilizer" evidence="15">
    <location>
        <position position="314"/>
    </location>
</feature>
<evidence type="ECO:0000256" key="5">
    <source>
        <dbReference type="ARBA" id="ARBA00022723"/>
    </source>
</evidence>
<sequence>MGDWWMVLLVAATVQAASRDQWIGRSVYQIVTDRYARSDNSTTAACDAALGNYCGGSFQGIINKLDYIQDLGFDAIWISPAQTQVSARTADLSAYHGYWPNDLYSINSHFGTPDDLQALSSALHARGMYLMLDIVVGDMAWAGNSTTVDYSTFNPFNDQKYFHDFRLLSNDPTNETCVLDCWMGDTIISLPDLRNEDHQVQQILGNWVSQLVSNYSIDGLRIDSVLNIAPDFFSNFTKSAGVFTLGEGASKSAADNCPLQPSINGLLNYPLYYILTNAFNTTNGNLNTIIQSIDFVKTQCEDVLALGTFTSNQDVPRFGSYTSDISLARNILTISMLTDGIPILYYGEEQHLSGAYNPVNREALWFTNYSMDSTTLPSLVQSLNRIRSYASGDGKQYTVNSKSGTDYLSYLSLPIFNSSHILATRKGFAGNQVVSVVSNLGAKPATKATTKITLGSDGTGFQSKQNVTEILSCKTFVTDSHGNLTVDLSSDGGPRVYYPTASLKESTDICGDQSNTTTPSSSGASSVSPTTSTGAETSLFGLSLEIRTLLVTVAMATATSYLFV</sequence>
<dbReference type="PANTHER" id="PTHR10357">
    <property type="entry name" value="ALPHA-AMYLASE FAMILY MEMBER"/>
    <property type="match status" value="1"/>
</dbReference>
<dbReference type="GO" id="GO:0005509">
    <property type="term" value="F:calcium ion binding"/>
    <property type="evidence" value="ECO:0007669"/>
    <property type="project" value="InterPro"/>
</dbReference>
<feature type="region of interest" description="Disordered" evidence="18">
    <location>
        <begin position="508"/>
        <end position="533"/>
    </location>
</feature>
<evidence type="ECO:0000256" key="12">
    <source>
        <dbReference type="ARBA" id="ARBA00023295"/>
    </source>
</evidence>
<dbReference type="PANTHER" id="PTHR10357:SF215">
    <property type="entry name" value="ALPHA-AMYLASE 1"/>
    <property type="match status" value="1"/>
</dbReference>
<comment type="cofactor">
    <cofactor evidence="2">
        <name>Ca(2+)</name>
        <dbReference type="ChEBI" id="CHEBI:29108"/>
    </cofactor>
</comment>
<dbReference type="SUPFAM" id="SSF51011">
    <property type="entry name" value="Glycosyl hydrolase domain"/>
    <property type="match status" value="1"/>
</dbReference>
<name>A0A1R3S0W9_ASPC5</name>
<evidence type="ECO:0000259" key="20">
    <source>
        <dbReference type="SMART" id="SM00642"/>
    </source>
</evidence>
<feature type="binding site" evidence="17">
    <location>
        <position position="221"/>
    </location>
    <ligand>
        <name>substrate</name>
    </ligand>
</feature>
<feature type="disulfide bond" evidence="16">
    <location>
        <begin position="257"/>
        <end position="300"/>
    </location>
</feature>
<evidence type="ECO:0000256" key="3">
    <source>
        <dbReference type="ARBA" id="ARBA00008061"/>
    </source>
</evidence>
<keyword evidence="7 21" id="KW-0378">Hydrolase</keyword>
<dbReference type="SMART" id="SM00642">
    <property type="entry name" value="Aamy"/>
    <property type="match status" value="1"/>
</dbReference>
<keyword evidence="9 16" id="KW-1015">Disulfide bond</keyword>
<keyword evidence="8" id="KW-0106">Calcium</keyword>
<evidence type="ECO:0000256" key="17">
    <source>
        <dbReference type="PIRSR" id="PIRSR001024-5"/>
    </source>
</evidence>
<feature type="disulfide bond" evidence="16">
    <location>
        <begin position="46"/>
        <end position="54"/>
    </location>
</feature>
<evidence type="ECO:0000256" key="9">
    <source>
        <dbReference type="ARBA" id="ARBA00023157"/>
    </source>
</evidence>
<dbReference type="InterPro" id="IPR013777">
    <property type="entry name" value="A-amylase-like"/>
</dbReference>
<gene>
    <name evidence="21" type="ORF">ASPCADRAFT_202247</name>
</gene>
<evidence type="ECO:0000256" key="19">
    <source>
        <dbReference type="SAM" id="SignalP"/>
    </source>
</evidence>
<comment type="similarity">
    <text evidence="3">Belongs to the glycosyl hydrolase 13 family.</text>
</comment>
<dbReference type="OrthoDB" id="204980at2759"/>
<evidence type="ECO:0000256" key="4">
    <source>
        <dbReference type="ARBA" id="ARBA00012595"/>
    </source>
</evidence>
<feature type="disulfide bond" evidence="16">
    <location>
        <begin position="473"/>
        <end position="510"/>
    </location>
</feature>
<evidence type="ECO:0000256" key="6">
    <source>
        <dbReference type="ARBA" id="ARBA00022729"/>
    </source>
</evidence>
<evidence type="ECO:0000256" key="16">
    <source>
        <dbReference type="PIRSR" id="PIRSR001024-4"/>
    </source>
</evidence>
<evidence type="ECO:0000313" key="21">
    <source>
        <dbReference type="EMBL" id="OOG00387.1"/>
    </source>
</evidence>
<evidence type="ECO:0000256" key="1">
    <source>
        <dbReference type="ARBA" id="ARBA00000548"/>
    </source>
</evidence>
<dbReference type="Proteomes" id="UP000188318">
    <property type="component" value="Unassembled WGS sequence"/>
</dbReference>
<feature type="compositionally biased region" description="Low complexity" evidence="18">
    <location>
        <begin position="516"/>
        <end position="533"/>
    </location>
</feature>
<dbReference type="VEuPathDB" id="FungiDB:ASPCADRAFT_202247"/>
<feature type="active site" description="Proton donor" evidence="14">
    <location>
        <position position="247"/>
    </location>
</feature>
<dbReference type="Pfam" id="PF09260">
    <property type="entry name" value="A_amylase_dom_C"/>
    <property type="match status" value="1"/>
</dbReference>
<dbReference type="PIRSF" id="PIRSF001024">
    <property type="entry name" value="Alph-amyl_fung"/>
    <property type="match status" value="1"/>
</dbReference>
<dbReference type="InterPro" id="IPR013780">
    <property type="entry name" value="Glyco_hydro_b"/>
</dbReference>
<dbReference type="Pfam" id="PF00128">
    <property type="entry name" value="Alpha-amylase"/>
    <property type="match status" value="1"/>
</dbReference>
<dbReference type="EC" id="3.2.1.1" evidence="4"/>
<evidence type="ECO:0000256" key="11">
    <source>
        <dbReference type="ARBA" id="ARBA00023277"/>
    </source>
</evidence>
<dbReference type="CDD" id="cd11319">
    <property type="entry name" value="AmyAc_euk_AmyA"/>
    <property type="match status" value="1"/>
</dbReference>
<feature type="binding site" evidence="17">
    <location>
        <position position="314"/>
    </location>
    <ligand>
        <name>substrate</name>
    </ligand>
</feature>
<feature type="binding site" evidence="17">
    <location>
        <position position="99"/>
    </location>
    <ligand>
        <name>substrate</name>
    </ligand>
</feature>
<dbReference type="InterPro" id="IPR015340">
    <property type="entry name" value="A_amylase_C_dom"/>
</dbReference>
<comment type="catalytic activity">
    <reaction evidence="1">
        <text>Endohydrolysis of (1-&gt;4)-alpha-D-glucosidic linkages in polysaccharides containing three or more (1-&gt;4)-alpha-linked D-glucose units.</text>
        <dbReference type="EC" id="3.2.1.1"/>
    </reaction>
</comment>
<dbReference type="SUPFAM" id="SSF51445">
    <property type="entry name" value="(Trans)glycosidases"/>
    <property type="match status" value="1"/>
</dbReference>
<dbReference type="EMBL" id="KV907493">
    <property type="protein sequence ID" value="OOG00387.1"/>
    <property type="molecule type" value="Genomic_DNA"/>
</dbReference>
<proteinExistence type="inferred from homology"/>
<keyword evidence="11" id="KW-0119">Carbohydrate metabolism</keyword>
<accession>A0A1R3S0W9</accession>
<dbReference type="GO" id="GO:0004556">
    <property type="term" value="F:alpha-amylase activity"/>
    <property type="evidence" value="ECO:0007669"/>
    <property type="project" value="UniProtKB-EC"/>
</dbReference>
<dbReference type="Gene3D" id="3.20.20.80">
    <property type="entry name" value="Glycosidases"/>
    <property type="match status" value="1"/>
</dbReference>
<protein>
    <recommendedName>
        <fullName evidence="4">alpha-amylase</fullName>
        <ecNumber evidence="4">3.2.1.1</ecNumber>
    </recommendedName>
    <alternativeName>
        <fullName evidence="13">1,4-alpha-D-glucan glucanohydrolase</fullName>
    </alternativeName>
</protein>
<evidence type="ECO:0000256" key="10">
    <source>
        <dbReference type="ARBA" id="ARBA00023180"/>
    </source>
</evidence>